<keyword evidence="7" id="KW-0418">Kinase</keyword>
<dbReference type="SUPFAM" id="SSF56059">
    <property type="entry name" value="Glutathione synthetase ATP-binding domain-like"/>
    <property type="match status" value="1"/>
</dbReference>
<evidence type="ECO:0000259" key="12">
    <source>
        <dbReference type="Pfam" id="PF01326"/>
    </source>
</evidence>
<keyword evidence="10" id="KW-0119">Carbohydrate metabolism</keyword>
<dbReference type="Proteomes" id="UP000218209">
    <property type="component" value="Unassembled WGS sequence"/>
</dbReference>
<evidence type="ECO:0000256" key="3">
    <source>
        <dbReference type="ARBA" id="ARBA00011738"/>
    </source>
</evidence>
<sequence length="1343" mass="144771">MAPTAYEAASDMDLGSGLSLTVTVARSTGPSGPEVSATFVRSSAPVQKEGEPLVLHWGIVATPESDSQVYGKPPLSMLPEGTQYRPGKLSVRSRFDPASGSVCLAVPETEAPAGVVFMVYILGEDGCREQWFKKGGSKSFFLSIDAAVSDAERERRAAEAAEKEAAAAAAAKRAAEAAAAEAAEREARQAQYEAERAAREAKAREERDKRTVAEKAEATKREASLKAYLDDALAGAEVVDRHDFDYEGLGSLVLVAVAAEKTSDDPDVLPPPATVIVASSIAAAGTDLIFHWGLKVARRNGWKAPPGSAYPPNTIPMGDGLAVDTQLVSMAPNGVRGAEIRDLPEDAIAVLAVLHLPDAPAESQWLHDNASGGDMCLTVGSTPPIPGLVHADGSPVSSIAAQLVESVVEREVEYGSWTLMHRYSYGEELVKGVVREDSDAWAAIYVWLRYSQLRVLDWQRRFNTQPRQLSSAQMNFVTTLAARWRSLPSLRWVIRLSMSCVGRGGSGDLGQRIRDDILVILRNNRGWGHGSMMEQWHQKLHNNTSPDDVHICNALLAGWHSSGDRTAAYWSTIHHFGLTRERLASYEQPITNDPDWPMHCRDAMIGDLSNYLGVLKAVHFGTDLSSMVGRVRGYLDDGVRSAVDGYMGCRNSGAGLSDLLGAAAHARGMIVKMLLSAGWLDDGQARDLIYLDLAIDADTRRRVEGSGEGGHDGSLYAHLSVLRQAAVGLSLSESGLDTARALDRAANELGALTDRLASHGESQDIGLRAAAALVVLRNVLLEVIDRYRNSFDPCAQAMGLSFNANKTIVSTFLEEVVRGGPAFALSALLRRAEPAVRRVAHLGPYSVIAPLERTTRGPLVWVERLRDSMSMTVRTGTVIVAGSCTGEEDVPAKTAHVVIGSTVDVLSHVAVRARNEHHGLVACLDREELAMLKSMHGCIVQAKVTGDGFDVEIVDDAARQSPSSGVEAVMRSMKSAGLITPPSGSHDQLPVPGLLRREYSSNTLRRRSKQRDAMRKRQAAASWAIRPSDFSPELVGSKSLNLQTLRSLGLPDWIKTPTSLAIPNGAMRKVLADPTNETVAAEYAVLLKELDDAKEGDVKLCSKLRACILDLSAPAGLQEALRGVLDDLGCAVIDDKLPAAWDAVKGVWASMWNERAHLARAKLNMPADEVDMAVLCQAVVDADYAFVIHTTNPLTMDDNEEYVELVCGLGESLVGNAPGQALGFTMRKDRLEAGEPIIRSYPSKQVALRGGEFIFRSDSNAEDLEGFAGAGLHDSIPIVKNAEVEVDYSTEPLMIDDAFRSELCRKVAQIGKAVEDTMDGSAQDVEGCVKDGVYYIVQARPQV</sequence>
<comment type="cofactor">
    <cofactor evidence="1">
        <name>Mg(2+)</name>
        <dbReference type="ChEBI" id="CHEBI:18420"/>
    </cofactor>
</comment>
<dbReference type="OrthoDB" id="6123450at2759"/>
<evidence type="ECO:0000256" key="8">
    <source>
        <dbReference type="ARBA" id="ARBA00022840"/>
    </source>
</evidence>
<evidence type="ECO:0000256" key="1">
    <source>
        <dbReference type="ARBA" id="ARBA00001946"/>
    </source>
</evidence>
<accession>A0A1X6NLZ0</accession>
<evidence type="ECO:0000256" key="2">
    <source>
        <dbReference type="ARBA" id="ARBA00007837"/>
    </source>
</evidence>
<dbReference type="PANTHER" id="PTHR46999:SF1">
    <property type="entry name" value="ALPHA-GLUCAN WATER DIKINASE 1, CHLOROPLASTIC"/>
    <property type="match status" value="1"/>
</dbReference>
<dbReference type="Pfam" id="PF22973">
    <property type="entry name" value="GWD1_pHisD"/>
    <property type="match status" value="1"/>
</dbReference>
<keyword evidence="15" id="KW-1185">Reference proteome</keyword>
<evidence type="ECO:0000313" key="14">
    <source>
        <dbReference type="EMBL" id="OSX69353.1"/>
    </source>
</evidence>
<dbReference type="Gene3D" id="3.30.470.20">
    <property type="entry name" value="ATP-grasp fold, B domain"/>
    <property type="match status" value="1"/>
</dbReference>
<name>A0A1X6NLZ0_PORUM</name>
<feature type="domain" description="Alpha-glucan water dikinase phosphohistidine-like" evidence="13">
    <location>
        <begin position="845"/>
        <end position="956"/>
    </location>
</feature>
<comment type="similarity">
    <text evidence="2">Belongs to the PEP-utilizing enzyme family.</text>
</comment>
<dbReference type="InterPro" id="IPR002192">
    <property type="entry name" value="PPDK_AMP/ATP-bd"/>
</dbReference>
<feature type="region of interest" description="Disordered" evidence="11">
    <location>
        <begin position="186"/>
        <end position="216"/>
    </location>
</feature>
<dbReference type="GO" id="GO:0046872">
    <property type="term" value="F:metal ion binding"/>
    <property type="evidence" value="ECO:0007669"/>
    <property type="project" value="UniProtKB-KW"/>
</dbReference>
<evidence type="ECO:0000259" key="13">
    <source>
        <dbReference type="Pfam" id="PF22973"/>
    </source>
</evidence>
<evidence type="ECO:0000256" key="5">
    <source>
        <dbReference type="ARBA" id="ARBA00022723"/>
    </source>
</evidence>
<dbReference type="Gene3D" id="3.30.1490.20">
    <property type="entry name" value="ATP-grasp fold, A domain"/>
    <property type="match status" value="2"/>
</dbReference>
<evidence type="ECO:0000256" key="7">
    <source>
        <dbReference type="ARBA" id="ARBA00022777"/>
    </source>
</evidence>
<evidence type="ECO:0000256" key="4">
    <source>
        <dbReference type="ARBA" id="ARBA00022679"/>
    </source>
</evidence>
<dbReference type="InterPro" id="IPR013815">
    <property type="entry name" value="ATP_grasp_subdomain_1"/>
</dbReference>
<organism evidence="14 15">
    <name type="scientific">Porphyra umbilicalis</name>
    <name type="common">Purple laver</name>
    <name type="synonym">Red alga</name>
    <dbReference type="NCBI Taxonomy" id="2786"/>
    <lineage>
        <taxon>Eukaryota</taxon>
        <taxon>Rhodophyta</taxon>
        <taxon>Bangiophyceae</taxon>
        <taxon>Bangiales</taxon>
        <taxon>Bangiaceae</taxon>
        <taxon>Porphyra</taxon>
    </lineage>
</organism>
<evidence type="ECO:0000256" key="6">
    <source>
        <dbReference type="ARBA" id="ARBA00022741"/>
    </source>
</evidence>
<feature type="domain" description="Pyruvate phosphate dikinase AMP/ATP-binding" evidence="12">
    <location>
        <begin position="1141"/>
        <end position="1342"/>
    </location>
</feature>
<dbReference type="Pfam" id="PF01326">
    <property type="entry name" value="PPDK_N"/>
    <property type="match status" value="1"/>
</dbReference>
<dbReference type="GO" id="GO:0016301">
    <property type="term" value="F:kinase activity"/>
    <property type="evidence" value="ECO:0007669"/>
    <property type="project" value="UniProtKB-KW"/>
</dbReference>
<dbReference type="PANTHER" id="PTHR46999">
    <property type="entry name" value="ALPHA-GLUCAN WATER DIKINASE 1, CHLOROPLASTIC-RELATED"/>
    <property type="match status" value="1"/>
</dbReference>
<dbReference type="EMBL" id="KV919602">
    <property type="protein sequence ID" value="OSX69353.1"/>
    <property type="molecule type" value="Genomic_DNA"/>
</dbReference>
<comment type="subunit">
    <text evidence="3">Homodimer.</text>
</comment>
<keyword evidence="4" id="KW-0808">Transferase</keyword>
<protein>
    <submittedName>
        <fullName evidence="14">Uncharacterized protein</fullName>
    </submittedName>
</protein>
<keyword evidence="8" id="KW-0067">ATP-binding</keyword>
<evidence type="ECO:0000256" key="11">
    <source>
        <dbReference type="SAM" id="MobiDB-lite"/>
    </source>
</evidence>
<proteinExistence type="inferred from homology"/>
<evidence type="ECO:0000313" key="15">
    <source>
        <dbReference type="Proteomes" id="UP000218209"/>
    </source>
</evidence>
<evidence type="ECO:0000256" key="9">
    <source>
        <dbReference type="ARBA" id="ARBA00022842"/>
    </source>
</evidence>
<dbReference type="GO" id="GO:0005524">
    <property type="term" value="F:ATP binding"/>
    <property type="evidence" value="ECO:0007669"/>
    <property type="project" value="UniProtKB-KW"/>
</dbReference>
<gene>
    <name evidence="14" type="ORF">BU14_1598s0001</name>
</gene>
<keyword evidence="9" id="KW-0460">Magnesium</keyword>
<keyword evidence="5" id="KW-0479">Metal-binding</keyword>
<keyword evidence="6" id="KW-0547">Nucleotide-binding</keyword>
<reference evidence="14 15" key="1">
    <citation type="submission" date="2017-03" db="EMBL/GenBank/DDBJ databases">
        <title>WGS assembly of Porphyra umbilicalis.</title>
        <authorList>
            <person name="Brawley S.H."/>
            <person name="Blouin N.A."/>
            <person name="Ficko-Blean E."/>
            <person name="Wheeler G.L."/>
            <person name="Lohr M."/>
            <person name="Goodson H.V."/>
            <person name="Jenkins J.W."/>
            <person name="Blaby-Haas C.E."/>
            <person name="Helliwell K.E."/>
            <person name="Chan C."/>
            <person name="Marriage T."/>
            <person name="Bhattacharya D."/>
            <person name="Klein A.S."/>
            <person name="Badis Y."/>
            <person name="Brodie J."/>
            <person name="Cao Y."/>
            <person name="Collen J."/>
            <person name="Dittami S.M."/>
            <person name="Gachon C.M."/>
            <person name="Green B.R."/>
            <person name="Karpowicz S."/>
            <person name="Kim J.W."/>
            <person name="Kudahl U."/>
            <person name="Lin S."/>
            <person name="Michel G."/>
            <person name="Mittag M."/>
            <person name="Olson B.J."/>
            <person name="Pangilinan J."/>
            <person name="Peng Y."/>
            <person name="Qiu H."/>
            <person name="Shu S."/>
            <person name="Singer J.T."/>
            <person name="Smith A.G."/>
            <person name="Sprecher B.N."/>
            <person name="Wagner V."/>
            <person name="Wang W."/>
            <person name="Wang Z.-Y."/>
            <person name="Yan J."/>
            <person name="Yarish C."/>
            <person name="Zoeuner-Riek S."/>
            <person name="Zhuang Y."/>
            <person name="Zou Y."/>
            <person name="Lindquist E.A."/>
            <person name="Grimwood J."/>
            <person name="Barry K."/>
            <person name="Rokhsar D.S."/>
            <person name="Schmutz J."/>
            <person name="Stiller J.W."/>
            <person name="Grossman A.R."/>
            <person name="Prochnik S.E."/>
        </authorList>
    </citation>
    <scope>NUCLEOTIDE SEQUENCE [LARGE SCALE GENOMIC DNA]</scope>
    <source>
        <strain evidence="14">4086291</strain>
    </source>
</reference>
<evidence type="ECO:0000256" key="10">
    <source>
        <dbReference type="ARBA" id="ARBA00023277"/>
    </source>
</evidence>
<dbReference type="InterPro" id="IPR054481">
    <property type="entry name" value="GWD1_pHisD"/>
</dbReference>